<dbReference type="Proteomes" id="UP001500218">
    <property type="component" value="Unassembled WGS sequence"/>
</dbReference>
<gene>
    <name evidence="1" type="ORF">GCM10009682_16180</name>
</gene>
<comment type="caution">
    <text evidence="1">The sequence shown here is derived from an EMBL/GenBank/DDBJ whole genome shotgun (WGS) entry which is preliminary data.</text>
</comment>
<protein>
    <submittedName>
        <fullName evidence="1">Uncharacterized protein</fullName>
    </submittedName>
</protein>
<reference evidence="2" key="1">
    <citation type="journal article" date="2019" name="Int. J. Syst. Evol. Microbiol.">
        <title>The Global Catalogue of Microorganisms (GCM) 10K type strain sequencing project: providing services to taxonomists for standard genome sequencing and annotation.</title>
        <authorList>
            <consortium name="The Broad Institute Genomics Platform"/>
            <consortium name="The Broad Institute Genome Sequencing Center for Infectious Disease"/>
            <person name="Wu L."/>
            <person name="Ma J."/>
        </authorList>
    </citation>
    <scope>NUCLEOTIDE SEQUENCE [LARGE SCALE GENOMIC DNA]</scope>
    <source>
        <strain evidence="2">JCM 13250</strain>
    </source>
</reference>
<evidence type="ECO:0000313" key="2">
    <source>
        <dbReference type="Proteomes" id="UP001500218"/>
    </source>
</evidence>
<organism evidence="1 2">
    <name type="scientific">Luedemannella flava</name>
    <dbReference type="NCBI Taxonomy" id="349316"/>
    <lineage>
        <taxon>Bacteria</taxon>
        <taxon>Bacillati</taxon>
        <taxon>Actinomycetota</taxon>
        <taxon>Actinomycetes</taxon>
        <taxon>Micromonosporales</taxon>
        <taxon>Micromonosporaceae</taxon>
        <taxon>Luedemannella</taxon>
    </lineage>
</organism>
<evidence type="ECO:0000313" key="1">
    <source>
        <dbReference type="EMBL" id="GAA1795207.1"/>
    </source>
</evidence>
<dbReference type="EMBL" id="BAAALT010000039">
    <property type="protein sequence ID" value="GAA1795207.1"/>
    <property type="molecule type" value="Genomic_DNA"/>
</dbReference>
<name>A0ABP4Y0G5_9ACTN</name>
<keyword evidence="2" id="KW-1185">Reference proteome</keyword>
<accession>A0ABP4Y0G5</accession>
<proteinExistence type="predicted"/>
<sequence>MWLSRRTRIVMVGKRREAYERENRARELRELARRLKREQYEKEAAEVPPHADSSNE</sequence>